<dbReference type="InterPro" id="IPR013022">
    <property type="entry name" value="Xyl_isomerase-like_TIM-brl"/>
</dbReference>
<dbReference type="GO" id="GO:0016853">
    <property type="term" value="F:isomerase activity"/>
    <property type="evidence" value="ECO:0007669"/>
    <property type="project" value="UniProtKB-KW"/>
</dbReference>
<keyword evidence="2" id="KW-0413">Isomerase</keyword>
<reference evidence="2" key="1">
    <citation type="submission" date="2020-10" db="EMBL/GenBank/DDBJ databases">
        <authorList>
            <person name="Gilroy R."/>
        </authorList>
    </citation>
    <scope>NUCLEOTIDE SEQUENCE</scope>
    <source>
        <strain evidence="2">CHK199-13235</strain>
    </source>
</reference>
<dbReference type="InterPro" id="IPR036237">
    <property type="entry name" value="Xyl_isomerase-like_sf"/>
</dbReference>
<protein>
    <submittedName>
        <fullName evidence="2">Sugar phosphate isomerase/epimerase</fullName>
    </submittedName>
</protein>
<feature type="domain" description="Xylose isomerase-like TIM barrel" evidence="1">
    <location>
        <begin position="23"/>
        <end position="219"/>
    </location>
</feature>
<proteinExistence type="predicted"/>
<accession>A0A9D1FME0</accession>
<evidence type="ECO:0000313" key="3">
    <source>
        <dbReference type="Proteomes" id="UP000824002"/>
    </source>
</evidence>
<dbReference type="Pfam" id="PF01261">
    <property type="entry name" value="AP_endonuc_2"/>
    <property type="match status" value="1"/>
</dbReference>
<organism evidence="2 3">
    <name type="scientific">Candidatus Merdivicinus excrementipullorum</name>
    <dbReference type="NCBI Taxonomy" id="2840867"/>
    <lineage>
        <taxon>Bacteria</taxon>
        <taxon>Bacillati</taxon>
        <taxon>Bacillota</taxon>
        <taxon>Clostridia</taxon>
        <taxon>Eubacteriales</taxon>
        <taxon>Oscillospiraceae</taxon>
        <taxon>Oscillospiraceae incertae sedis</taxon>
        <taxon>Candidatus Merdivicinus</taxon>
    </lineage>
</organism>
<dbReference type="Gene3D" id="3.20.20.150">
    <property type="entry name" value="Divalent-metal-dependent TIM barrel enzymes"/>
    <property type="match status" value="1"/>
</dbReference>
<name>A0A9D1FME0_9FIRM</name>
<sequence length="240" mass="26856">MEYGLQMYSLRDITGQDLKGALKKVSEIGYKGVEFAGFFGHPAEEVKGWLDEYGLKVTGTHTGYNLLTDDFDGTVAYHKAIGCDTLIIPGADTSCAKAMDELVENLNKWQPLLEKEGISLQYHNHHSEFLPNKDGQIPMEEMAKRTNIKFEIDTYWAFAAKRDPLEVITRLKDRISFIHLKDGNGGHTGYSLGMGSAPVKAVWERAKELGFYMVVESEGCEPDGVSEVTRCFEYLKSLGE</sequence>
<dbReference type="AlphaFoldDB" id="A0A9D1FME0"/>
<dbReference type="EMBL" id="DVJP01000042">
    <property type="protein sequence ID" value="HIS76438.1"/>
    <property type="molecule type" value="Genomic_DNA"/>
</dbReference>
<dbReference type="PANTHER" id="PTHR12110">
    <property type="entry name" value="HYDROXYPYRUVATE ISOMERASE"/>
    <property type="match status" value="1"/>
</dbReference>
<gene>
    <name evidence="2" type="ORF">IAB51_06445</name>
</gene>
<reference evidence="2" key="2">
    <citation type="journal article" date="2021" name="PeerJ">
        <title>Extensive microbial diversity within the chicken gut microbiome revealed by metagenomics and culture.</title>
        <authorList>
            <person name="Gilroy R."/>
            <person name="Ravi A."/>
            <person name="Getino M."/>
            <person name="Pursley I."/>
            <person name="Horton D.L."/>
            <person name="Alikhan N.F."/>
            <person name="Baker D."/>
            <person name="Gharbi K."/>
            <person name="Hall N."/>
            <person name="Watson M."/>
            <person name="Adriaenssens E.M."/>
            <person name="Foster-Nyarko E."/>
            <person name="Jarju S."/>
            <person name="Secka A."/>
            <person name="Antonio M."/>
            <person name="Oren A."/>
            <person name="Chaudhuri R.R."/>
            <person name="La Ragione R."/>
            <person name="Hildebrand F."/>
            <person name="Pallen M.J."/>
        </authorList>
    </citation>
    <scope>NUCLEOTIDE SEQUENCE</scope>
    <source>
        <strain evidence="2">CHK199-13235</strain>
    </source>
</reference>
<dbReference type="Proteomes" id="UP000824002">
    <property type="component" value="Unassembled WGS sequence"/>
</dbReference>
<dbReference type="InterPro" id="IPR050312">
    <property type="entry name" value="IolE/XylAMocC-like"/>
</dbReference>
<comment type="caution">
    <text evidence="2">The sequence shown here is derived from an EMBL/GenBank/DDBJ whole genome shotgun (WGS) entry which is preliminary data.</text>
</comment>
<evidence type="ECO:0000313" key="2">
    <source>
        <dbReference type="EMBL" id="HIS76438.1"/>
    </source>
</evidence>
<dbReference type="SUPFAM" id="SSF51658">
    <property type="entry name" value="Xylose isomerase-like"/>
    <property type="match status" value="1"/>
</dbReference>
<dbReference type="PANTHER" id="PTHR12110:SF41">
    <property type="entry name" value="INOSOSE DEHYDRATASE"/>
    <property type="match status" value="1"/>
</dbReference>
<evidence type="ECO:0000259" key="1">
    <source>
        <dbReference type="Pfam" id="PF01261"/>
    </source>
</evidence>